<proteinExistence type="predicted"/>
<dbReference type="InterPro" id="IPR040521">
    <property type="entry name" value="KDZ"/>
</dbReference>
<name>A0A0D0AJC6_9AGAM</name>
<keyword evidence="2" id="KW-0812">Transmembrane</keyword>
<keyword evidence="2" id="KW-1133">Transmembrane helix</keyword>
<dbReference type="Pfam" id="PF18758">
    <property type="entry name" value="KDZ"/>
    <property type="match status" value="1"/>
</dbReference>
<protein>
    <recommendedName>
        <fullName evidence="5">CxC1-like cysteine cluster associated with KDZ transposases domain-containing protein</fullName>
    </recommendedName>
</protein>
<accession>A0A0D0AJC6</accession>
<dbReference type="InParanoid" id="A0A0D0AJC6"/>
<dbReference type="EMBL" id="KN835766">
    <property type="protein sequence ID" value="KIK34357.1"/>
    <property type="molecule type" value="Genomic_DNA"/>
</dbReference>
<dbReference type="Proteomes" id="UP000054485">
    <property type="component" value="Unassembled WGS sequence"/>
</dbReference>
<feature type="compositionally biased region" description="Basic and acidic residues" evidence="1">
    <location>
        <begin position="189"/>
        <end position="201"/>
    </location>
</feature>
<keyword evidence="4" id="KW-1185">Reference proteome</keyword>
<dbReference type="PANTHER" id="PTHR33096:SF1">
    <property type="entry name" value="CXC1-LIKE CYSTEINE CLUSTER ASSOCIATED WITH KDZ TRANSPOSASES DOMAIN-CONTAINING PROTEIN"/>
    <property type="match status" value="1"/>
</dbReference>
<gene>
    <name evidence="3" type="ORF">CY34DRAFT_17780</name>
</gene>
<dbReference type="PANTHER" id="PTHR33096">
    <property type="entry name" value="CXC2 DOMAIN-CONTAINING PROTEIN"/>
    <property type="match status" value="1"/>
</dbReference>
<feature type="region of interest" description="Disordered" evidence="1">
    <location>
        <begin position="189"/>
        <end position="208"/>
    </location>
</feature>
<sequence length="434" mass="50110">MADVFTQTVILGSSMGCIRTSRCSRRKRRRWWEIVIVVWEVTVVSEIIIVCDALETFLDGMKYKLRLKNSLRRRFSNVFHWYQVLTVLAQDHISTLVISSWKDGAPVDQPSDYLRSWCPLCFGGNNWRNETRDSLPMPDVIVCIDVCFTQKRSANPRSATGSDPPNPTPSFFLPTDDVKAMEDFVERCHGDRRQARTSRAEPDEDSYEEGMRIPVSVLNGCGDSFIAADEKREKASTRFFTDTGLMALVCRHDHVLWIANLTSAGEKQHYALALLDWLFKHIPTQMTIGLLYDIGCQLERSCRKWSFLDDSTLSCIAFAVAVFHAYGHQWLCQIVYHPRKREGFSLSDGEGCEWLWSFLKPLIPSLCVSGSNQRLFVLDTQIRHLDSKSLQGFGHWLHRRWIHCQSKKNDALDRLHELELDKNMLRVEWNVRNS</sequence>
<evidence type="ECO:0000313" key="4">
    <source>
        <dbReference type="Proteomes" id="UP000054485"/>
    </source>
</evidence>
<organism evidence="3 4">
    <name type="scientific">Suillus luteus UH-Slu-Lm8-n1</name>
    <dbReference type="NCBI Taxonomy" id="930992"/>
    <lineage>
        <taxon>Eukaryota</taxon>
        <taxon>Fungi</taxon>
        <taxon>Dikarya</taxon>
        <taxon>Basidiomycota</taxon>
        <taxon>Agaricomycotina</taxon>
        <taxon>Agaricomycetes</taxon>
        <taxon>Agaricomycetidae</taxon>
        <taxon>Boletales</taxon>
        <taxon>Suillineae</taxon>
        <taxon>Suillaceae</taxon>
        <taxon>Suillus</taxon>
    </lineage>
</organism>
<feature type="transmembrane region" description="Helical" evidence="2">
    <location>
        <begin position="31"/>
        <end position="50"/>
    </location>
</feature>
<reference evidence="3 4" key="1">
    <citation type="submission" date="2014-04" db="EMBL/GenBank/DDBJ databases">
        <authorList>
            <consortium name="DOE Joint Genome Institute"/>
            <person name="Kuo A."/>
            <person name="Ruytinx J."/>
            <person name="Rineau F."/>
            <person name="Colpaert J."/>
            <person name="Kohler A."/>
            <person name="Nagy L.G."/>
            <person name="Floudas D."/>
            <person name="Copeland A."/>
            <person name="Barry K.W."/>
            <person name="Cichocki N."/>
            <person name="Veneault-Fourrey C."/>
            <person name="LaButti K."/>
            <person name="Lindquist E.A."/>
            <person name="Lipzen A."/>
            <person name="Lundell T."/>
            <person name="Morin E."/>
            <person name="Murat C."/>
            <person name="Sun H."/>
            <person name="Tunlid A."/>
            <person name="Henrissat B."/>
            <person name="Grigoriev I.V."/>
            <person name="Hibbett D.S."/>
            <person name="Martin F."/>
            <person name="Nordberg H.P."/>
            <person name="Cantor M.N."/>
            <person name="Hua S.X."/>
        </authorList>
    </citation>
    <scope>NUCLEOTIDE SEQUENCE [LARGE SCALE GENOMIC DNA]</scope>
    <source>
        <strain evidence="3 4">UH-Slu-Lm8-n1</strain>
    </source>
</reference>
<reference evidence="4" key="2">
    <citation type="submission" date="2015-01" db="EMBL/GenBank/DDBJ databases">
        <title>Evolutionary Origins and Diversification of the Mycorrhizal Mutualists.</title>
        <authorList>
            <consortium name="DOE Joint Genome Institute"/>
            <consortium name="Mycorrhizal Genomics Consortium"/>
            <person name="Kohler A."/>
            <person name="Kuo A."/>
            <person name="Nagy L.G."/>
            <person name="Floudas D."/>
            <person name="Copeland A."/>
            <person name="Barry K.W."/>
            <person name="Cichocki N."/>
            <person name="Veneault-Fourrey C."/>
            <person name="LaButti K."/>
            <person name="Lindquist E.A."/>
            <person name="Lipzen A."/>
            <person name="Lundell T."/>
            <person name="Morin E."/>
            <person name="Murat C."/>
            <person name="Riley R."/>
            <person name="Ohm R."/>
            <person name="Sun H."/>
            <person name="Tunlid A."/>
            <person name="Henrissat B."/>
            <person name="Grigoriev I.V."/>
            <person name="Hibbett D.S."/>
            <person name="Martin F."/>
        </authorList>
    </citation>
    <scope>NUCLEOTIDE SEQUENCE [LARGE SCALE GENOMIC DNA]</scope>
    <source>
        <strain evidence="4">UH-Slu-Lm8-n1</strain>
    </source>
</reference>
<dbReference type="AlphaFoldDB" id="A0A0D0AJC6"/>
<evidence type="ECO:0000313" key="3">
    <source>
        <dbReference type="EMBL" id="KIK34357.1"/>
    </source>
</evidence>
<evidence type="ECO:0008006" key="5">
    <source>
        <dbReference type="Google" id="ProtNLM"/>
    </source>
</evidence>
<dbReference type="HOGENOM" id="CLU_004552_1_1_1"/>
<dbReference type="STRING" id="930992.A0A0D0AJC6"/>
<dbReference type="OrthoDB" id="3364670at2759"/>
<evidence type="ECO:0000256" key="2">
    <source>
        <dbReference type="SAM" id="Phobius"/>
    </source>
</evidence>
<evidence type="ECO:0000256" key="1">
    <source>
        <dbReference type="SAM" id="MobiDB-lite"/>
    </source>
</evidence>
<keyword evidence="2" id="KW-0472">Membrane</keyword>